<name>A0ACD5VLW5_AVESA</name>
<reference evidence="1" key="1">
    <citation type="submission" date="2021-05" db="EMBL/GenBank/DDBJ databases">
        <authorList>
            <person name="Scholz U."/>
            <person name="Mascher M."/>
            <person name="Fiebig A."/>
        </authorList>
    </citation>
    <scope>NUCLEOTIDE SEQUENCE [LARGE SCALE GENOMIC DNA]</scope>
</reference>
<proteinExistence type="predicted"/>
<accession>A0ACD5VLW5</accession>
<evidence type="ECO:0000313" key="2">
    <source>
        <dbReference type="Proteomes" id="UP001732700"/>
    </source>
</evidence>
<dbReference type="EnsemblPlants" id="AVESA.00010b.r2.3CG0452930.1">
    <property type="protein sequence ID" value="AVESA.00010b.r2.3CG0452930.1.CDS.1"/>
    <property type="gene ID" value="AVESA.00010b.r2.3CG0452930"/>
</dbReference>
<evidence type="ECO:0000313" key="1">
    <source>
        <dbReference type="EnsemblPlants" id="AVESA.00010b.r2.3CG0452930.1.CDS.1"/>
    </source>
</evidence>
<organism evidence="1 2">
    <name type="scientific">Avena sativa</name>
    <name type="common">Oat</name>
    <dbReference type="NCBI Taxonomy" id="4498"/>
    <lineage>
        <taxon>Eukaryota</taxon>
        <taxon>Viridiplantae</taxon>
        <taxon>Streptophyta</taxon>
        <taxon>Embryophyta</taxon>
        <taxon>Tracheophyta</taxon>
        <taxon>Spermatophyta</taxon>
        <taxon>Magnoliopsida</taxon>
        <taxon>Liliopsida</taxon>
        <taxon>Poales</taxon>
        <taxon>Poaceae</taxon>
        <taxon>BOP clade</taxon>
        <taxon>Pooideae</taxon>
        <taxon>Poodae</taxon>
        <taxon>Poeae</taxon>
        <taxon>Poeae Chloroplast Group 1 (Aveneae type)</taxon>
        <taxon>Aveninae</taxon>
        <taxon>Avena</taxon>
    </lineage>
</organism>
<keyword evidence="2" id="KW-1185">Reference proteome</keyword>
<protein>
    <submittedName>
        <fullName evidence="1">Uncharacterized protein</fullName>
    </submittedName>
</protein>
<reference evidence="1" key="2">
    <citation type="submission" date="2025-09" db="UniProtKB">
        <authorList>
            <consortium name="EnsemblPlants"/>
        </authorList>
    </citation>
    <scope>IDENTIFICATION</scope>
</reference>
<sequence length="818" mass="90860">MASKYDTSIYALQCGDDHSIEAYVRNLTSSYTGTSDEYTVVATSVIMFVLAATFFNLNLFSRVSDISAVLNPTIKLVLSTALSLFLPVMSYLFSEAKKCAIRSAGDNARGRVADLPVRARLILTWMLLVELLRKKVLGILVTAGMQESLSASITSQVTSVLWLGNLVFFNLKASGRRAVFGILWVLCAAKLVQRVVNAKLGKSSMAHGKNTRILCSYMPQMLRAEGEKNGQQHAEAVVGSARMAACKYVVMGEEKMVLETGPHGYRLDLGKIDEENGVVTVGKIWKELAKVHADVDDRPLSRSSRARARLKRLSLSFALFKLLRRRFEPVPAAPTQQETDDCRDLIFKGLCREEGVAADPAEPEVALFQVINDELNFLCEYYHSVLPVMFASPYFIVVNYFLVPAVVFGICTMTVILSGNGNISYSLGSIKQDNYALSIGIIKLTRCLWRNAMSTPAAFFATVDISISYLLFLAFLYEEVWEFIIVLLSNWFSMSLLCNYTAKRSWQESPTIRGALRRISWVHQKLSDTRLIMCKQFSVLNFCWLSITLPALPLPKQAKRSIMRRLMAFADDARASPLSNGSSALLLGQQHYSPLSRFCESNSVAEVILTWHIATSLMDNEFPPLHKRGTTSSGSGSGSGVPHHDQTRMVATMLSNYCAYLLAFHPELLPDDQEGTKKMYEGMKKDLKKALGSWGYFLWPRHRRYTKLIDGAASLKGKADSDMTVVEKGVLLANELVELVKGEQPIWELLGQFWVELVVYIGPSGSGEHEKAHEEALAQGGELVTLLWALTTQTGITRPPVDTLPVATVEEEMHPSSV</sequence>
<dbReference type="Proteomes" id="UP001732700">
    <property type="component" value="Chromosome 3C"/>
</dbReference>